<name>A0AAV7UVD4_PLEWA</name>
<accession>A0AAV7UVD4</accession>
<protein>
    <submittedName>
        <fullName evidence="2">Uncharacterized protein</fullName>
    </submittedName>
</protein>
<comment type="caution">
    <text evidence="2">The sequence shown here is derived from an EMBL/GenBank/DDBJ whole genome shotgun (WGS) entry which is preliminary data.</text>
</comment>
<reference evidence="2" key="1">
    <citation type="journal article" date="2022" name="bioRxiv">
        <title>Sequencing and chromosome-scale assembly of the giantPleurodeles waltlgenome.</title>
        <authorList>
            <person name="Brown T."/>
            <person name="Elewa A."/>
            <person name="Iarovenko S."/>
            <person name="Subramanian E."/>
            <person name="Araus A.J."/>
            <person name="Petzold A."/>
            <person name="Susuki M."/>
            <person name="Suzuki K.-i.T."/>
            <person name="Hayashi T."/>
            <person name="Toyoda A."/>
            <person name="Oliveira C."/>
            <person name="Osipova E."/>
            <person name="Leigh N.D."/>
            <person name="Simon A."/>
            <person name="Yun M.H."/>
        </authorList>
    </citation>
    <scope>NUCLEOTIDE SEQUENCE</scope>
    <source>
        <strain evidence="2">20211129_DDA</strain>
        <tissue evidence="2">Liver</tissue>
    </source>
</reference>
<proteinExistence type="predicted"/>
<evidence type="ECO:0000256" key="1">
    <source>
        <dbReference type="SAM" id="MobiDB-lite"/>
    </source>
</evidence>
<gene>
    <name evidence="2" type="ORF">NDU88_001447</name>
</gene>
<organism evidence="2 3">
    <name type="scientific">Pleurodeles waltl</name>
    <name type="common">Iberian ribbed newt</name>
    <dbReference type="NCBI Taxonomy" id="8319"/>
    <lineage>
        <taxon>Eukaryota</taxon>
        <taxon>Metazoa</taxon>
        <taxon>Chordata</taxon>
        <taxon>Craniata</taxon>
        <taxon>Vertebrata</taxon>
        <taxon>Euteleostomi</taxon>
        <taxon>Amphibia</taxon>
        <taxon>Batrachia</taxon>
        <taxon>Caudata</taxon>
        <taxon>Salamandroidea</taxon>
        <taxon>Salamandridae</taxon>
        <taxon>Pleurodelinae</taxon>
        <taxon>Pleurodeles</taxon>
    </lineage>
</organism>
<sequence length="139" mass="15297">MRSVGLSYALVFPAKLKTVHNQRSHFFDTLEAARDWLDHYYLDSCGHTQRHSPPTKPRHLPRRRPRGEPMGTHIRGASTAQQALESQRGALCSATALRDPDPPLSASGSSWGSVSDYNTNVSMALFLGVTPQTVNDLLG</sequence>
<feature type="compositionally biased region" description="Basic residues" evidence="1">
    <location>
        <begin position="56"/>
        <end position="65"/>
    </location>
</feature>
<evidence type="ECO:0000313" key="3">
    <source>
        <dbReference type="Proteomes" id="UP001066276"/>
    </source>
</evidence>
<evidence type="ECO:0000313" key="2">
    <source>
        <dbReference type="EMBL" id="KAJ1192135.1"/>
    </source>
</evidence>
<dbReference type="EMBL" id="JANPWB010000004">
    <property type="protein sequence ID" value="KAJ1192135.1"/>
    <property type="molecule type" value="Genomic_DNA"/>
</dbReference>
<feature type="region of interest" description="Disordered" evidence="1">
    <location>
        <begin position="47"/>
        <end position="82"/>
    </location>
</feature>
<dbReference type="Proteomes" id="UP001066276">
    <property type="component" value="Chromosome 2_2"/>
</dbReference>
<dbReference type="AlphaFoldDB" id="A0AAV7UVD4"/>
<keyword evidence="3" id="KW-1185">Reference proteome</keyword>